<evidence type="ECO:0000313" key="9">
    <source>
        <dbReference type="Proteomes" id="UP001484239"/>
    </source>
</evidence>
<organism evidence="8 9">
    <name type="scientific">Gaopeijia maritima</name>
    <dbReference type="NCBI Taxonomy" id="3119007"/>
    <lineage>
        <taxon>Bacteria</taxon>
        <taxon>Pseudomonadati</taxon>
        <taxon>Gemmatimonadota</taxon>
        <taxon>Longimicrobiia</taxon>
        <taxon>Gaopeijiales</taxon>
        <taxon>Gaopeijiaceae</taxon>
        <taxon>Gaopeijia</taxon>
    </lineage>
</organism>
<keyword evidence="5 7" id="KW-1133">Transmembrane helix</keyword>
<dbReference type="NCBIfam" id="TIGR00544">
    <property type="entry name" value="lgt"/>
    <property type="match status" value="1"/>
</dbReference>
<reference evidence="8 9" key="1">
    <citation type="submission" date="2024-02" db="EMBL/GenBank/DDBJ databases">
        <title>A novel Gemmatimonadota bacterium.</title>
        <authorList>
            <person name="Du Z.-J."/>
            <person name="Ye Y.-Q."/>
        </authorList>
    </citation>
    <scope>NUCLEOTIDE SEQUENCE [LARGE SCALE GENOMIC DNA]</scope>
    <source>
        <strain evidence="8 9">DH-20</strain>
    </source>
</reference>
<feature type="transmembrane region" description="Helical" evidence="7">
    <location>
        <begin position="93"/>
        <end position="111"/>
    </location>
</feature>
<keyword evidence="4 7" id="KW-0812">Transmembrane</keyword>
<keyword evidence="6 7" id="KW-0472">Membrane</keyword>
<evidence type="ECO:0000313" key="8">
    <source>
        <dbReference type="EMBL" id="MEK9500921.1"/>
    </source>
</evidence>
<evidence type="ECO:0000256" key="3">
    <source>
        <dbReference type="ARBA" id="ARBA00022679"/>
    </source>
</evidence>
<comment type="subcellular location">
    <subcellularLocation>
        <location evidence="7">Cell membrane</location>
        <topology evidence="7">Multi-pass membrane protein</topology>
    </subcellularLocation>
</comment>
<name>A0ABU9E846_9BACT</name>
<evidence type="ECO:0000256" key="2">
    <source>
        <dbReference type="ARBA" id="ARBA00022475"/>
    </source>
</evidence>
<feature type="transmembrane region" description="Helical" evidence="7">
    <location>
        <begin position="219"/>
        <end position="237"/>
    </location>
</feature>
<keyword evidence="2 7" id="KW-1003">Cell membrane</keyword>
<comment type="function">
    <text evidence="7">Catalyzes the transfer of the diacylglyceryl group from phosphatidylglycerol to the sulfhydryl group of the N-terminal cysteine of a prolipoprotein, the first step in the formation of mature lipoproteins.</text>
</comment>
<dbReference type="InterPro" id="IPR001640">
    <property type="entry name" value="Lgt"/>
</dbReference>
<accession>A0ABU9E846</accession>
<dbReference type="GO" id="GO:0008961">
    <property type="term" value="F:phosphatidylglycerol-prolipoprotein diacylglyceryl transferase activity"/>
    <property type="evidence" value="ECO:0007669"/>
    <property type="project" value="UniProtKB-EC"/>
</dbReference>
<dbReference type="HAMAP" id="MF_01147">
    <property type="entry name" value="Lgt"/>
    <property type="match status" value="1"/>
</dbReference>
<evidence type="ECO:0000256" key="5">
    <source>
        <dbReference type="ARBA" id="ARBA00022989"/>
    </source>
</evidence>
<keyword evidence="9" id="KW-1185">Reference proteome</keyword>
<feature type="binding site" evidence="7">
    <location>
        <position position="136"/>
    </location>
    <ligand>
        <name>a 1,2-diacyl-sn-glycero-3-phospho-(1'-sn-glycerol)</name>
        <dbReference type="ChEBI" id="CHEBI:64716"/>
    </ligand>
</feature>
<dbReference type="Pfam" id="PF01790">
    <property type="entry name" value="LGT"/>
    <property type="match status" value="1"/>
</dbReference>
<dbReference type="Proteomes" id="UP001484239">
    <property type="component" value="Unassembled WGS sequence"/>
</dbReference>
<keyword evidence="3 7" id="KW-0808">Transferase</keyword>
<evidence type="ECO:0000256" key="1">
    <source>
        <dbReference type="ARBA" id="ARBA00007150"/>
    </source>
</evidence>
<feature type="transmembrane region" description="Helical" evidence="7">
    <location>
        <begin position="123"/>
        <end position="143"/>
    </location>
</feature>
<dbReference type="EC" id="2.5.1.145" evidence="7"/>
<comment type="similarity">
    <text evidence="1 7">Belongs to the Lgt family.</text>
</comment>
<evidence type="ECO:0000256" key="6">
    <source>
        <dbReference type="ARBA" id="ARBA00023136"/>
    </source>
</evidence>
<protein>
    <recommendedName>
        <fullName evidence="7">Phosphatidylglycerol--prolipoprotein diacylglyceryl transferase</fullName>
        <ecNumber evidence="7">2.5.1.145</ecNumber>
    </recommendedName>
</protein>
<evidence type="ECO:0000256" key="7">
    <source>
        <dbReference type="HAMAP-Rule" id="MF_01147"/>
    </source>
</evidence>
<dbReference type="EMBL" id="JBBHLI010000003">
    <property type="protein sequence ID" value="MEK9500921.1"/>
    <property type="molecule type" value="Genomic_DNA"/>
</dbReference>
<feature type="transmembrane region" description="Helical" evidence="7">
    <location>
        <begin position="249"/>
        <end position="273"/>
    </location>
</feature>
<feature type="transmembrane region" description="Helical" evidence="7">
    <location>
        <begin position="20"/>
        <end position="40"/>
    </location>
</feature>
<gene>
    <name evidence="7 8" type="primary">lgt</name>
    <name evidence="8" type="ORF">WI372_08035</name>
</gene>
<dbReference type="PANTHER" id="PTHR30589:SF0">
    <property type="entry name" value="PHOSPHATIDYLGLYCEROL--PROLIPOPROTEIN DIACYLGLYCERYL TRANSFERASE"/>
    <property type="match status" value="1"/>
</dbReference>
<dbReference type="RefSeq" id="WP_405284078.1">
    <property type="nucleotide sequence ID" value="NZ_CP144380.1"/>
</dbReference>
<evidence type="ECO:0000256" key="4">
    <source>
        <dbReference type="ARBA" id="ARBA00022692"/>
    </source>
</evidence>
<comment type="pathway">
    <text evidence="7">Protein modification; lipoprotein biosynthesis (diacylglyceryl transfer).</text>
</comment>
<dbReference type="PANTHER" id="PTHR30589">
    <property type="entry name" value="PROLIPOPROTEIN DIACYLGLYCERYL TRANSFERASE"/>
    <property type="match status" value="1"/>
</dbReference>
<sequence>MYPILFHLPTWVPFLGGQAITSFGLMMFLAFLTAGVIARAELERLGMDEEKAWDLLFMAVVGGIVGAKLYYVFLNYDQFRVQGLSYVFNRGGMVWYGGFGLAAILVAWEAKRSKLHVPTIADVAAPALALAYAVGRMGCFLVGDDYGRPTDSWVGIAFPNGSPPSNVESLRRFGIEPDPALIEKYGNVLPVHPTQLYEVAMSTVIFLILWRIRKQPRAAGWLFMAWLAMAGIERFIVEIFRAKDDRFFGALTLAQLISIGLFMAGVAGMIHLGRRGVDAAKARGAAKAR</sequence>
<proteinExistence type="inferred from homology"/>
<comment type="catalytic activity">
    <reaction evidence="7">
        <text>L-cysteinyl-[prolipoprotein] + a 1,2-diacyl-sn-glycero-3-phospho-(1'-sn-glycerol) = an S-1,2-diacyl-sn-glyceryl-L-cysteinyl-[prolipoprotein] + sn-glycerol 1-phosphate + H(+)</text>
        <dbReference type="Rhea" id="RHEA:56712"/>
        <dbReference type="Rhea" id="RHEA-COMP:14679"/>
        <dbReference type="Rhea" id="RHEA-COMP:14680"/>
        <dbReference type="ChEBI" id="CHEBI:15378"/>
        <dbReference type="ChEBI" id="CHEBI:29950"/>
        <dbReference type="ChEBI" id="CHEBI:57685"/>
        <dbReference type="ChEBI" id="CHEBI:64716"/>
        <dbReference type="ChEBI" id="CHEBI:140658"/>
        <dbReference type="EC" id="2.5.1.145"/>
    </reaction>
</comment>
<feature type="transmembrane region" description="Helical" evidence="7">
    <location>
        <begin position="52"/>
        <end position="73"/>
    </location>
</feature>
<comment type="caution">
    <text evidence="8">The sequence shown here is derived from an EMBL/GenBank/DDBJ whole genome shotgun (WGS) entry which is preliminary data.</text>
</comment>